<dbReference type="InterPro" id="IPR023198">
    <property type="entry name" value="PGP-like_dom2"/>
</dbReference>
<dbReference type="Pfam" id="PF00702">
    <property type="entry name" value="Hydrolase"/>
    <property type="match status" value="1"/>
</dbReference>
<dbReference type="InterPro" id="IPR036412">
    <property type="entry name" value="HAD-like_sf"/>
</dbReference>
<dbReference type="SFLD" id="SFLDS00003">
    <property type="entry name" value="Haloacid_Dehalogenase"/>
    <property type="match status" value="1"/>
</dbReference>
<accession>A0A9D1H5W9</accession>
<gene>
    <name evidence="6" type="ORF">IAC43_04755</name>
</gene>
<dbReference type="GO" id="GO:0046872">
    <property type="term" value="F:metal ion binding"/>
    <property type="evidence" value="ECO:0007669"/>
    <property type="project" value="UniProtKB-KW"/>
</dbReference>
<sequence>MRICGFEGVEGCVFDFNGTLLFDTPAHADAWREFLREEGIIVSDADIQKHIQGRPNPDILRHFFGELTDEKIRTYAERKEEKYRAVCLRHPEWFRLVDGVAQMFDRMRKLEFPFTIATSSQWGNVSFYFEHLGLDRWFTPESIVFDNGKMPGKPAPDIYLKAMRLIDCRPEK</sequence>
<protein>
    <submittedName>
        <fullName evidence="6">HAD family phosphatase</fullName>
    </submittedName>
</protein>
<dbReference type="SFLD" id="SFLDG01129">
    <property type="entry name" value="C1.5:_HAD__Beta-PGM__Phosphata"/>
    <property type="match status" value="1"/>
</dbReference>
<comment type="caution">
    <text evidence="6">The sequence shown here is derived from an EMBL/GenBank/DDBJ whole genome shotgun (WGS) entry which is preliminary data.</text>
</comment>
<evidence type="ECO:0000256" key="1">
    <source>
        <dbReference type="ARBA" id="ARBA00001946"/>
    </source>
</evidence>
<keyword evidence="4" id="KW-0460">Magnesium</keyword>
<comment type="similarity">
    <text evidence="2">Belongs to the HAD-like hydrolase superfamily. CbbY/CbbZ/Gph/YieH family.</text>
</comment>
<dbReference type="EMBL" id="DVLW01000124">
    <property type="protein sequence ID" value="HIT94472.1"/>
    <property type="molecule type" value="Genomic_DNA"/>
</dbReference>
<keyword evidence="3" id="KW-0479">Metal-binding</keyword>
<evidence type="ECO:0000256" key="2">
    <source>
        <dbReference type="ARBA" id="ARBA00006171"/>
    </source>
</evidence>
<proteinExistence type="inferred from homology"/>
<name>A0A9D1H5W9_9FIRM</name>
<organism evidence="6 7">
    <name type="scientific">Candidatus Faecivivens stercoripullorum</name>
    <dbReference type="NCBI Taxonomy" id="2840805"/>
    <lineage>
        <taxon>Bacteria</taxon>
        <taxon>Bacillati</taxon>
        <taxon>Bacillota</taxon>
        <taxon>Clostridia</taxon>
        <taxon>Eubacteriales</taxon>
        <taxon>Oscillospiraceae</taxon>
        <taxon>Oscillospiraceae incertae sedis</taxon>
        <taxon>Candidatus Faecivivens</taxon>
    </lineage>
</organism>
<dbReference type="PANTHER" id="PTHR46193">
    <property type="entry name" value="6-PHOSPHOGLUCONATE PHOSPHATASE"/>
    <property type="match status" value="1"/>
</dbReference>
<feature type="non-terminal residue" evidence="6">
    <location>
        <position position="172"/>
    </location>
</feature>
<evidence type="ECO:0000313" key="7">
    <source>
        <dbReference type="Proteomes" id="UP000824160"/>
    </source>
</evidence>
<reference evidence="6" key="1">
    <citation type="submission" date="2020-10" db="EMBL/GenBank/DDBJ databases">
        <authorList>
            <person name="Gilroy R."/>
        </authorList>
    </citation>
    <scope>NUCLEOTIDE SEQUENCE</scope>
    <source>
        <strain evidence="6">ChiBcec7-5410</strain>
    </source>
</reference>
<dbReference type="Gene3D" id="1.10.150.240">
    <property type="entry name" value="Putative phosphatase, domain 2"/>
    <property type="match status" value="1"/>
</dbReference>
<dbReference type="PANTHER" id="PTHR46193:SF18">
    <property type="entry name" value="HEXITOL PHOSPHATASE B"/>
    <property type="match status" value="1"/>
</dbReference>
<evidence type="ECO:0000256" key="3">
    <source>
        <dbReference type="ARBA" id="ARBA00022723"/>
    </source>
</evidence>
<dbReference type="Gene3D" id="3.40.50.1000">
    <property type="entry name" value="HAD superfamily/HAD-like"/>
    <property type="match status" value="1"/>
</dbReference>
<dbReference type="SUPFAM" id="SSF56784">
    <property type="entry name" value="HAD-like"/>
    <property type="match status" value="1"/>
</dbReference>
<dbReference type="Proteomes" id="UP000824160">
    <property type="component" value="Unassembled WGS sequence"/>
</dbReference>
<dbReference type="InterPro" id="IPR023214">
    <property type="entry name" value="HAD_sf"/>
</dbReference>
<keyword evidence="5" id="KW-0119">Carbohydrate metabolism</keyword>
<evidence type="ECO:0000256" key="5">
    <source>
        <dbReference type="ARBA" id="ARBA00023277"/>
    </source>
</evidence>
<comment type="cofactor">
    <cofactor evidence="1">
        <name>Mg(2+)</name>
        <dbReference type="ChEBI" id="CHEBI:18420"/>
    </cofactor>
</comment>
<dbReference type="GO" id="GO:0003824">
    <property type="term" value="F:catalytic activity"/>
    <property type="evidence" value="ECO:0007669"/>
    <property type="project" value="UniProtKB-ARBA"/>
</dbReference>
<evidence type="ECO:0000313" key="6">
    <source>
        <dbReference type="EMBL" id="HIT94472.1"/>
    </source>
</evidence>
<evidence type="ECO:0000256" key="4">
    <source>
        <dbReference type="ARBA" id="ARBA00022842"/>
    </source>
</evidence>
<dbReference type="InterPro" id="IPR051600">
    <property type="entry name" value="Beta-PGM-like"/>
</dbReference>
<reference evidence="6" key="2">
    <citation type="journal article" date="2021" name="PeerJ">
        <title>Extensive microbial diversity within the chicken gut microbiome revealed by metagenomics and culture.</title>
        <authorList>
            <person name="Gilroy R."/>
            <person name="Ravi A."/>
            <person name="Getino M."/>
            <person name="Pursley I."/>
            <person name="Horton D.L."/>
            <person name="Alikhan N.F."/>
            <person name="Baker D."/>
            <person name="Gharbi K."/>
            <person name="Hall N."/>
            <person name="Watson M."/>
            <person name="Adriaenssens E.M."/>
            <person name="Foster-Nyarko E."/>
            <person name="Jarju S."/>
            <person name="Secka A."/>
            <person name="Antonio M."/>
            <person name="Oren A."/>
            <person name="Chaudhuri R.R."/>
            <person name="La Ragione R."/>
            <person name="Hildebrand F."/>
            <person name="Pallen M.J."/>
        </authorList>
    </citation>
    <scope>NUCLEOTIDE SEQUENCE</scope>
    <source>
        <strain evidence="6">ChiBcec7-5410</strain>
    </source>
</reference>
<dbReference type="AlphaFoldDB" id="A0A9D1H5W9"/>